<organism evidence="8 9">
    <name type="scientific">Corallococcus sicarius</name>
    <dbReference type="NCBI Taxonomy" id="2316726"/>
    <lineage>
        <taxon>Bacteria</taxon>
        <taxon>Pseudomonadati</taxon>
        <taxon>Myxococcota</taxon>
        <taxon>Myxococcia</taxon>
        <taxon>Myxococcales</taxon>
        <taxon>Cystobacterineae</taxon>
        <taxon>Myxococcaceae</taxon>
        <taxon>Corallococcus</taxon>
    </lineage>
</organism>
<keyword evidence="5" id="KW-0210">Decarboxylase</keyword>
<evidence type="ECO:0000256" key="5">
    <source>
        <dbReference type="ARBA" id="ARBA00022793"/>
    </source>
</evidence>
<feature type="domain" description="Oxo-4-hydroxy-4-carboxy-5-ureidoimidazoline decarboxylase" evidence="7">
    <location>
        <begin position="9"/>
        <end position="165"/>
    </location>
</feature>
<evidence type="ECO:0000313" key="8">
    <source>
        <dbReference type="EMBL" id="RKH35965.1"/>
    </source>
</evidence>
<evidence type="ECO:0000259" key="7">
    <source>
        <dbReference type="Pfam" id="PF09349"/>
    </source>
</evidence>
<dbReference type="NCBIfam" id="TIGR03180">
    <property type="entry name" value="UraD_2"/>
    <property type="match status" value="1"/>
</dbReference>
<dbReference type="GO" id="GO:0051997">
    <property type="term" value="F:2-oxo-4-hydroxy-4-carboxy-5-ureidoimidazoline decarboxylase activity"/>
    <property type="evidence" value="ECO:0007669"/>
    <property type="project" value="UniProtKB-EC"/>
</dbReference>
<accession>A0A3A8N4D7</accession>
<comment type="catalytic activity">
    <reaction evidence="1">
        <text>5-hydroxy-2-oxo-4-ureido-2,5-dihydro-1H-imidazole-5-carboxylate + H(+) = (S)-allantoin + CO2</text>
        <dbReference type="Rhea" id="RHEA:26301"/>
        <dbReference type="ChEBI" id="CHEBI:15378"/>
        <dbReference type="ChEBI" id="CHEBI:15678"/>
        <dbReference type="ChEBI" id="CHEBI:16526"/>
        <dbReference type="ChEBI" id="CHEBI:58639"/>
        <dbReference type="EC" id="4.1.1.97"/>
    </reaction>
</comment>
<dbReference type="GO" id="GO:0006144">
    <property type="term" value="P:purine nucleobase metabolic process"/>
    <property type="evidence" value="ECO:0007669"/>
    <property type="project" value="UniProtKB-KW"/>
</dbReference>
<dbReference type="InterPro" id="IPR017595">
    <property type="entry name" value="OHCU_decarboxylase-2"/>
</dbReference>
<dbReference type="PANTHER" id="PTHR43466">
    <property type="entry name" value="2-OXO-4-HYDROXY-4-CARBOXY-5-UREIDOIMIDAZOLINE DECARBOXYLASE-RELATED"/>
    <property type="match status" value="1"/>
</dbReference>
<gene>
    <name evidence="8" type="primary">uraD</name>
    <name evidence="8" type="ORF">D7X12_33445</name>
</gene>
<comment type="pathway">
    <text evidence="2">Purine metabolism; urate degradation; (S)-allantoin from urate: step 3/3.</text>
</comment>
<evidence type="ECO:0000256" key="6">
    <source>
        <dbReference type="ARBA" id="ARBA00023239"/>
    </source>
</evidence>
<keyword evidence="4" id="KW-0659">Purine metabolism</keyword>
<dbReference type="PANTHER" id="PTHR43466:SF1">
    <property type="entry name" value="2-OXO-4-HYDROXY-4-CARBOXY-5-UREIDOIMIDAZOLINE DECARBOXYLASE-RELATED"/>
    <property type="match status" value="1"/>
</dbReference>
<keyword evidence="9" id="KW-1185">Reference proteome</keyword>
<sequence>MTTALERLNTATTEEATQALTRCCGSTRWVEAMLAVRPFRDAEHLFAEATDAWARTGPEDWKEAFTHHPRIGDVSKLREKFAATAQWSSQEQQGVAAADERVLEALAQGNRDYEARYGFIFLVCATGKSAAQMLALLQGRMDNAPDAELRIAAGEQAKITRIRLEKLLAS</sequence>
<dbReference type="SUPFAM" id="SSF158694">
    <property type="entry name" value="UraD-Like"/>
    <property type="match status" value="1"/>
</dbReference>
<dbReference type="Pfam" id="PF09349">
    <property type="entry name" value="OHCU_decarbox"/>
    <property type="match status" value="1"/>
</dbReference>
<dbReference type="Gene3D" id="1.10.3330.10">
    <property type="entry name" value="Oxo-4-hydroxy-4-carboxy-5-ureidoimidazoline decarboxylase"/>
    <property type="match status" value="1"/>
</dbReference>
<dbReference type="EMBL" id="RAWG01000311">
    <property type="protein sequence ID" value="RKH35965.1"/>
    <property type="molecule type" value="Genomic_DNA"/>
</dbReference>
<dbReference type="RefSeq" id="WP_120629278.1">
    <property type="nucleotide sequence ID" value="NZ_RAWG01000311.1"/>
</dbReference>
<proteinExistence type="predicted"/>
<dbReference type="AlphaFoldDB" id="A0A3A8N4D7"/>
<evidence type="ECO:0000256" key="2">
    <source>
        <dbReference type="ARBA" id="ARBA00004754"/>
    </source>
</evidence>
<dbReference type="NCBIfam" id="NF010372">
    <property type="entry name" value="PRK13798.1"/>
    <property type="match status" value="1"/>
</dbReference>
<dbReference type="EC" id="4.1.1.97" evidence="3"/>
<evidence type="ECO:0000256" key="1">
    <source>
        <dbReference type="ARBA" id="ARBA00001163"/>
    </source>
</evidence>
<keyword evidence="6 8" id="KW-0456">Lyase</keyword>
<evidence type="ECO:0000256" key="3">
    <source>
        <dbReference type="ARBA" id="ARBA00012257"/>
    </source>
</evidence>
<reference evidence="9" key="1">
    <citation type="submission" date="2018-09" db="EMBL/GenBank/DDBJ databases">
        <authorList>
            <person name="Livingstone P.G."/>
            <person name="Whitworth D.E."/>
        </authorList>
    </citation>
    <scope>NUCLEOTIDE SEQUENCE [LARGE SCALE GENOMIC DNA]</scope>
    <source>
        <strain evidence="9">CA040B</strain>
    </source>
</reference>
<evidence type="ECO:0000256" key="4">
    <source>
        <dbReference type="ARBA" id="ARBA00022631"/>
    </source>
</evidence>
<protein>
    <recommendedName>
        <fullName evidence="3">2-oxo-4-hydroxy-4-carboxy-5-ureidoimidazoline decarboxylase</fullName>
        <ecNumber evidence="3">4.1.1.97</ecNumber>
    </recommendedName>
</protein>
<name>A0A3A8N4D7_9BACT</name>
<dbReference type="InterPro" id="IPR018020">
    <property type="entry name" value="OHCU_decarboxylase"/>
</dbReference>
<dbReference type="GO" id="GO:0019628">
    <property type="term" value="P:urate catabolic process"/>
    <property type="evidence" value="ECO:0007669"/>
    <property type="project" value="TreeGrafter"/>
</dbReference>
<dbReference type="OrthoDB" id="9787041at2"/>
<comment type="caution">
    <text evidence="8">The sequence shown here is derived from an EMBL/GenBank/DDBJ whole genome shotgun (WGS) entry which is preliminary data.</text>
</comment>
<dbReference type="Proteomes" id="UP000273405">
    <property type="component" value="Unassembled WGS sequence"/>
</dbReference>
<evidence type="ECO:0000313" key="9">
    <source>
        <dbReference type="Proteomes" id="UP000273405"/>
    </source>
</evidence>
<dbReference type="InterPro" id="IPR036778">
    <property type="entry name" value="OHCU_decarboxylase_sf"/>
</dbReference>